<reference evidence="2" key="1">
    <citation type="submission" date="2025-08" db="UniProtKB">
        <authorList>
            <consortium name="Ensembl"/>
        </authorList>
    </citation>
    <scope>IDENTIFICATION</scope>
</reference>
<feature type="region of interest" description="Disordered" evidence="1">
    <location>
        <begin position="266"/>
        <end position="314"/>
    </location>
</feature>
<dbReference type="GeneID" id="111843260"/>
<dbReference type="InterPro" id="IPR000048">
    <property type="entry name" value="IQ_motif_EF-hand-BS"/>
</dbReference>
<evidence type="ECO:0000256" key="1">
    <source>
        <dbReference type="SAM" id="MobiDB-lite"/>
    </source>
</evidence>
<evidence type="ECO:0000313" key="2">
    <source>
        <dbReference type="Ensembl" id="ENSPKIP00000021032.1"/>
    </source>
</evidence>
<dbReference type="STRING" id="1676925.ENSPKIP00000021032"/>
<dbReference type="OrthoDB" id="2155538at2759"/>
<dbReference type="PANTHER" id="PTHR34927">
    <property type="entry name" value="IQ DOMAIN-CONTAINING PROTEIN K"/>
    <property type="match status" value="1"/>
</dbReference>
<keyword evidence="3" id="KW-1185">Reference proteome</keyword>
<dbReference type="Ensembl" id="ENSPKIT00000001658.1">
    <property type="protein sequence ID" value="ENSPKIP00000021032.1"/>
    <property type="gene ID" value="ENSPKIG00000005591.1"/>
</dbReference>
<dbReference type="CTD" id="124152"/>
<reference evidence="2" key="2">
    <citation type="submission" date="2025-09" db="UniProtKB">
        <authorList>
            <consortium name="Ensembl"/>
        </authorList>
    </citation>
    <scope>IDENTIFICATION</scope>
</reference>
<dbReference type="AlphaFoldDB" id="A0A3B3RR25"/>
<name>A0A3B3RR25_9TELE</name>
<dbReference type="PROSITE" id="PS50096">
    <property type="entry name" value="IQ"/>
    <property type="match status" value="1"/>
</dbReference>
<dbReference type="GeneTree" id="ENSGT00940000168750"/>
<dbReference type="Proteomes" id="UP000261540">
    <property type="component" value="Unplaced"/>
</dbReference>
<dbReference type="Gene3D" id="1.20.5.190">
    <property type="match status" value="1"/>
</dbReference>
<organism evidence="2 3">
    <name type="scientific">Paramormyrops kingsleyae</name>
    <dbReference type="NCBI Taxonomy" id="1676925"/>
    <lineage>
        <taxon>Eukaryota</taxon>
        <taxon>Metazoa</taxon>
        <taxon>Chordata</taxon>
        <taxon>Craniata</taxon>
        <taxon>Vertebrata</taxon>
        <taxon>Euteleostomi</taxon>
        <taxon>Actinopterygii</taxon>
        <taxon>Neopterygii</taxon>
        <taxon>Teleostei</taxon>
        <taxon>Osteoglossocephala</taxon>
        <taxon>Osteoglossomorpha</taxon>
        <taxon>Osteoglossiformes</taxon>
        <taxon>Mormyridae</taxon>
        <taxon>Paramormyrops</taxon>
    </lineage>
</organism>
<dbReference type="Pfam" id="PF00612">
    <property type="entry name" value="IQ"/>
    <property type="match status" value="1"/>
</dbReference>
<dbReference type="CDD" id="cd22969">
    <property type="entry name" value="DD_IQCK"/>
    <property type="match status" value="1"/>
</dbReference>
<dbReference type="KEGG" id="pki:111843260"/>
<protein>
    <submittedName>
        <fullName evidence="2">IQ motif containing K</fullName>
    </submittedName>
</protein>
<dbReference type="RefSeq" id="XP_023666477.1">
    <property type="nucleotide sequence ID" value="XM_023810709.2"/>
</dbReference>
<proteinExistence type="predicted"/>
<dbReference type="Gene3D" id="1.20.890.10">
    <property type="entry name" value="cAMP-dependent protein kinase regulatory subunit, dimerization-anchoring domain"/>
    <property type="match status" value="1"/>
</dbReference>
<dbReference type="InterPro" id="IPR043408">
    <property type="entry name" value="IQCK"/>
</dbReference>
<accession>A0A3B3RR25</accession>
<sequence>MDKVAENKSLWQQICEEYESELPSPPEAAALSPYRPQHEVAVDSELVKNDPAPAGCSAWRGTPSLYHNQPQSPDSVLQQNATTLYLESTIFPVLLPGLEALLIEAQKEHCLERKRAKFNACDFLTEWLYNNNPRRLGNGPPINFLEIPFVRDWLSRHPRPPIPLSLLLSDAEAALLIQSHWRGYKVRRRPDVQELRQWQRELRAESRGIMETLREFWAHQESRVSRETAELEGPAPPHASGVSILVLSPTPQSTMVLSPTTQVPLDAGEAADRKESPPPSMASLTVPKLDLGPFPPLLNDPSRVPVARNPSGRKNYRMTLRTTRRFLPPPLQ</sequence>
<dbReference type="PANTHER" id="PTHR34927:SF1">
    <property type="entry name" value="IQ DOMAIN-CONTAINING PROTEIN K"/>
    <property type="match status" value="1"/>
</dbReference>
<evidence type="ECO:0000313" key="3">
    <source>
        <dbReference type="Proteomes" id="UP000261540"/>
    </source>
</evidence>
<dbReference type="CDD" id="cd23767">
    <property type="entry name" value="IQCD"/>
    <property type="match status" value="1"/>
</dbReference>